<dbReference type="OrthoDB" id="6307329at2"/>
<dbReference type="GO" id="GO:0016758">
    <property type="term" value="F:hexosyltransferase activity"/>
    <property type="evidence" value="ECO:0007669"/>
    <property type="project" value="UniProtKB-ARBA"/>
</dbReference>
<dbReference type="EMBL" id="FNVP01000005">
    <property type="protein sequence ID" value="SEG07423.1"/>
    <property type="molecule type" value="Genomic_DNA"/>
</dbReference>
<accession>A0A1H5X716</accession>
<evidence type="ECO:0000259" key="1">
    <source>
        <dbReference type="Pfam" id="PF00535"/>
    </source>
</evidence>
<dbReference type="Proteomes" id="UP000236737">
    <property type="component" value="Unassembled WGS sequence"/>
</dbReference>
<dbReference type="RefSeq" id="WP_103999746.1">
    <property type="nucleotide sequence ID" value="NZ_FNVP01000005.1"/>
</dbReference>
<dbReference type="InterPro" id="IPR029044">
    <property type="entry name" value="Nucleotide-diphossugar_trans"/>
</dbReference>
<dbReference type="InterPro" id="IPR001173">
    <property type="entry name" value="Glyco_trans_2-like"/>
</dbReference>
<organism evidence="2 3">
    <name type="scientific">Flavobacterium urumqiense</name>
    <dbReference type="NCBI Taxonomy" id="935224"/>
    <lineage>
        <taxon>Bacteria</taxon>
        <taxon>Pseudomonadati</taxon>
        <taxon>Bacteroidota</taxon>
        <taxon>Flavobacteriia</taxon>
        <taxon>Flavobacteriales</taxon>
        <taxon>Flavobacteriaceae</taxon>
        <taxon>Flavobacterium</taxon>
    </lineage>
</organism>
<protein>
    <submittedName>
        <fullName evidence="2">Glycosyltransferase involved in cell wall bisynthesis</fullName>
    </submittedName>
</protein>
<keyword evidence="3" id="KW-1185">Reference proteome</keyword>
<dbReference type="PANTHER" id="PTHR22916:SF3">
    <property type="entry name" value="UDP-GLCNAC:BETAGAL BETA-1,3-N-ACETYLGLUCOSAMINYLTRANSFERASE-LIKE PROTEIN 1"/>
    <property type="match status" value="1"/>
</dbReference>
<gene>
    <name evidence="2" type="ORF">SAMN04488130_105214</name>
</gene>
<feature type="domain" description="Glycosyltransferase 2-like" evidence="1">
    <location>
        <begin position="5"/>
        <end position="168"/>
    </location>
</feature>
<dbReference type="AlphaFoldDB" id="A0A1H5X716"/>
<dbReference type="Pfam" id="PF00535">
    <property type="entry name" value="Glycos_transf_2"/>
    <property type="match status" value="1"/>
</dbReference>
<evidence type="ECO:0000313" key="2">
    <source>
        <dbReference type="EMBL" id="SEG07423.1"/>
    </source>
</evidence>
<dbReference type="SUPFAM" id="SSF53448">
    <property type="entry name" value="Nucleotide-diphospho-sugar transferases"/>
    <property type="match status" value="1"/>
</dbReference>
<sequence length="308" mass="35562">MPFFSVIIPLFNKEKFIEATLKSVLNQTFIDFEILIINDGSTDNSVTIIEGFDDPRIRYFFKENAGVSSARNDGIEKAQSNYISFIDADDYWYPDFLEEMFKIIQNYPQQKVFSAAIEIETSKKVIPASYSIIRTNDCEIVNYFTASSKETVICTSCAVFHKSIFEETGNFDITVKSGQDTDLWIRIGMNYPVVFSWKILARYIYDENSLSKNKNYLNKKINFSKFEEQEKTNPRLKKFLDLNRFSLAIKSKLIADDENFNCYYKAIDLKNITFKKRFLLAMPSLILKALIHLKLILATSGVGSSVFK</sequence>
<evidence type="ECO:0000313" key="3">
    <source>
        <dbReference type="Proteomes" id="UP000236737"/>
    </source>
</evidence>
<name>A0A1H5X716_9FLAO</name>
<dbReference type="Gene3D" id="3.90.550.10">
    <property type="entry name" value="Spore Coat Polysaccharide Biosynthesis Protein SpsA, Chain A"/>
    <property type="match status" value="1"/>
</dbReference>
<dbReference type="CDD" id="cd00761">
    <property type="entry name" value="Glyco_tranf_GTA_type"/>
    <property type="match status" value="1"/>
</dbReference>
<dbReference type="PANTHER" id="PTHR22916">
    <property type="entry name" value="GLYCOSYLTRANSFERASE"/>
    <property type="match status" value="1"/>
</dbReference>
<keyword evidence="2" id="KW-0808">Transferase</keyword>
<reference evidence="3" key="1">
    <citation type="submission" date="2016-10" db="EMBL/GenBank/DDBJ databases">
        <authorList>
            <person name="Varghese N."/>
            <person name="Submissions S."/>
        </authorList>
    </citation>
    <scope>NUCLEOTIDE SEQUENCE [LARGE SCALE GENOMIC DNA]</scope>
    <source>
        <strain evidence="3">CGMCC 1.9230</strain>
    </source>
</reference>
<proteinExistence type="predicted"/>